<dbReference type="SMART" id="SM00448">
    <property type="entry name" value="REC"/>
    <property type="match status" value="1"/>
</dbReference>
<dbReference type="InterPro" id="IPR050595">
    <property type="entry name" value="Bact_response_regulator"/>
</dbReference>
<evidence type="ECO:0000313" key="5">
    <source>
        <dbReference type="Proteomes" id="UP001598130"/>
    </source>
</evidence>
<protein>
    <submittedName>
        <fullName evidence="4">Response regulator</fullName>
    </submittedName>
</protein>
<dbReference type="PANTHER" id="PTHR44591:SF3">
    <property type="entry name" value="RESPONSE REGULATORY DOMAIN-CONTAINING PROTEIN"/>
    <property type="match status" value="1"/>
</dbReference>
<dbReference type="PROSITE" id="PS50110">
    <property type="entry name" value="RESPONSE_REGULATORY"/>
    <property type="match status" value="1"/>
</dbReference>
<dbReference type="InterPro" id="IPR001789">
    <property type="entry name" value="Sig_transdc_resp-reg_receiver"/>
</dbReference>
<dbReference type="Proteomes" id="UP001598130">
    <property type="component" value="Unassembled WGS sequence"/>
</dbReference>
<dbReference type="PANTHER" id="PTHR44591">
    <property type="entry name" value="STRESS RESPONSE REGULATOR PROTEIN 1"/>
    <property type="match status" value="1"/>
</dbReference>
<keyword evidence="1" id="KW-0597">Phosphoprotein</keyword>
<dbReference type="SUPFAM" id="SSF52172">
    <property type="entry name" value="CheY-like"/>
    <property type="match status" value="1"/>
</dbReference>
<comment type="caution">
    <text evidence="2">Lacks conserved residue(s) required for the propagation of feature annotation.</text>
</comment>
<dbReference type="Pfam" id="PF00072">
    <property type="entry name" value="Response_reg"/>
    <property type="match status" value="1"/>
</dbReference>
<comment type="caution">
    <text evidence="4">The sequence shown here is derived from an EMBL/GenBank/DDBJ whole genome shotgun (WGS) entry which is preliminary data.</text>
</comment>
<evidence type="ECO:0000256" key="1">
    <source>
        <dbReference type="ARBA" id="ARBA00022553"/>
    </source>
</evidence>
<keyword evidence="5" id="KW-1185">Reference proteome</keyword>
<sequence>MFIVDHDEAVRAALKFSLEIDGHTVEVHENGEALFQRAESPMTGCLVLEHALPGMNGLQLVQELRRRHVDLPAILVTTQPSRDVRTEAAAAGVPIVEKPLLTDTLLVTVEEALALHANGPAS</sequence>
<reference evidence="4 5" key="1">
    <citation type="submission" date="2022-09" db="EMBL/GenBank/DDBJ databases">
        <title>New species of Phenylobacterium.</title>
        <authorList>
            <person name="Mieszkin S."/>
        </authorList>
    </citation>
    <scope>NUCLEOTIDE SEQUENCE [LARGE SCALE GENOMIC DNA]</scope>
    <source>
        <strain evidence="4 5">HK31-G</strain>
    </source>
</reference>
<gene>
    <name evidence="4" type="ORF">OCL97_06280</name>
</gene>
<dbReference type="EMBL" id="JAOTJD010000008">
    <property type="protein sequence ID" value="MFD3263575.1"/>
    <property type="molecule type" value="Genomic_DNA"/>
</dbReference>
<organism evidence="4 5">
    <name type="scientific">Phenylobacterium ferrooxidans</name>
    <dbReference type="NCBI Taxonomy" id="2982689"/>
    <lineage>
        <taxon>Bacteria</taxon>
        <taxon>Pseudomonadati</taxon>
        <taxon>Pseudomonadota</taxon>
        <taxon>Alphaproteobacteria</taxon>
        <taxon>Caulobacterales</taxon>
        <taxon>Caulobacteraceae</taxon>
        <taxon>Phenylobacterium</taxon>
    </lineage>
</organism>
<accession>A0ABW6CKG9</accession>
<evidence type="ECO:0000313" key="4">
    <source>
        <dbReference type="EMBL" id="MFD3263575.1"/>
    </source>
</evidence>
<evidence type="ECO:0000256" key="2">
    <source>
        <dbReference type="PROSITE-ProRule" id="PRU00169"/>
    </source>
</evidence>
<dbReference type="Gene3D" id="3.40.50.2300">
    <property type="match status" value="1"/>
</dbReference>
<evidence type="ECO:0000259" key="3">
    <source>
        <dbReference type="PROSITE" id="PS50110"/>
    </source>
</evidence>
<feature type="domain" description="Response regulatory" evidence="3">
    <location>
        <begin position="1"/>
        <end position="113"/>
    </location>
</feature>
<dbReference type="InterPro" id="IPR011006">
    <property type="entry name" value="CheY-like_superfamily"/>
</dbReference>
<proteinExistence type="predicted"/>
<dbReference type="RefSeq" id="WP_377368601.1">
    <property type="nucleotide sequence ID" value="NZ_JAOTJD010000008.1"/>
</dbReference>
<name>A0ABW6CKG9_9CAUL</name>